<name>A0A5P1EG09_ASPOF</name>
<proteinExistence type="predicted"/>
<sequence>MEWWIRVVSPIRRVWIRVAARIRMRKSGLGPLRNEVSTCEYEDVQVMWEMLRKATDVEIGRAVRPRERRVDTWSVFEWAGRGRRRVRSSRWGGEKDSHVPDMCHLPHLY</sequence>
<dbReference type="Gramene" id="ONK64774">
    <property type="protein sequence ID" value="ONK64774"/>
    <property type="gene ID" value="A4U43_C07F29770"/>
</dbReference>
<dbReference type="Proteomes" id="UP000243459">
    <property type="component" value="Chromosome 7"/>
</dbReference>
<accession>A0A5P1EG09</accession>
<dbReference type="PANTHER" id="PTHR33181:SF4">
    <property type="entry name" value="OVULE PROTEIN"/>
    <property type="match status" value="1"/>
</dbReference>
<organism evidence="1 2">
    <name type="scientific">Asparagus officinalis</name>
    <name type="common">Garden asparagus</name>
    <dbReference type="NCBI Taxonomy" id="4686"/>
    <lineage>
        <taxon>Eukaryota</taxon>
        <taxon>Viridiplantae</taxon>
        <taxon>Streptophyta</taxon>
        <taxon>Embryophyta</taxon>
        <taxon>Tracheophyta</taxon>
        <taxon>Spermatophyta</taxon>
        <taxon>Magnoliopsida</taxon>
        <taxon>Liliopsida</taxon>
        <taxon>Asparagales</taxon>
        <taxon>Asparagaceae</taxon>
        <taxon>Asparagoideae</taxon>
        <taxon>Asparagus</taxon>
    </lineage>
</organism>
<gene>
    <name evidence="1" type="ORF">A4U43_C07F29770</name>
</gene>
<dbReference type="EMBL" id="CM007387">
    <property type="protein sequence ID" value="ONK64774.1"/>
    <property type="molecule type" value="Genomic_DNA"/>
</dbReference>
<dbReference type="OMA" id="MEWWIRV"/>
<dbReference type="PANTHER" id="PTHR33181">
    <property type="entry name" value="OS01G0778500 PROTEIN"/>
    <property type="match status" value="1"/>
</dbReference>
<protein>
    <submittedName>
        <fullName evidence="1">Uncharacterized protein</fullName>
    </submittedName>
</protein>
<evidence type="ECO:0000313" key="1">
    <source>
        <dbReference type="EMBL" id="ONK64774.1"/>
    </source>
</evidence>
<reference evidence="2" key="1">
    <citation type="journal article" date="2017" name="Nat. Commun.">
        <title>The asparagus genome sheds light on the origin and evolution of a young Y chromosome.</title>
        <authorList>
            <person name="Harkess A."/>
            <person name="Zhou J."/>
            <person name="Xu C."/>
            <person name="Bowers J.E."/>
            <person name="Van der Hulst R."/>
            <person name="Ayyampalayam S."/>
            <person name="Mercati F."/>
            <person name="Riccardi P."/>
            <person name="McKain M.R."/>
            <person name="Kakrana A."/>
            <person name="Tang H."/>
            <person name="Ray J."/>
            <person name="Groenendijk J."/>
            <person name="Arikit S."/>
            <person name="Mathioni S.M."/>
            <person name="Nakano M."/>
            <person name="Shan H."/>
            <person name="Telgmann-Rauber A."/>
            <person name="Kanno A."/>
            <person name="Yue Z."/>
            <person name="Chen H."/>
            <person name="Li W."/>
            <person name="Chen Y."/>
            <person name="Xu X."/>
            <person name="Zhang Y."/>
            <person name="Luo S."/>
            <person name="Chen H."/>
            <person name="Gao J."/>
            <person name="Mao Z."/>
            <person name="Pires J.C."/>
            <person name="Luo M."/>
            <person name="Kudrna D."/>
            <person name="Wing R.A."/>
            <person name="Meyers B.C."/>
            <person name="Yi K."/>
            <person name="Kong H."/>
            <person name="Lavrijsen P."/>
            <person name="Sunseri F."/>
            <person name="Falavigna A."/>
            <person name="Ye Y."/>
            <person name="Leebens-Mack J.H."/>
            <person name="Chen G."/>
        </authorList>
    </citation>
    <scope>NUCLEOTIDE SEQUENCE [LARGE SCALE GENOMIC DNA]</scope>
    <source>
        <strain evidence="2">cv. DH0086</strain>
    </source>
</reference>
<evidence type="ECO:0000313" key="2">
    <source>
        <dbReference type="Proteomes" id="UP000243459"/>
    </source>
</evidence>
<dbReference type="AlphaFoldDB" id="A0A5P1EG09"/>
<keyword evidence="2" id="KW-1185">Reference proteome</keyword>